<proteinExistence type="predicted"/>
<evidence type="ECO:0000313" key="1">
    <source>
        <dbReference type="EMBL" id="OYD16247.1"/>
    </source>
</evidence>
<gene>
    <name evidence="1" type="ORF">CH330_03365</name>
</gene>
<name>A0A235BWT2_UNCW3</name>
<comment type="caution">
    <text evidence="1">The sequence shown here is derived from an EMBL/GenBank/DDBJ whole genome shotgun (WGS) entry which is preliminary data.</text>
</comment>
<feature type="non-terminal residue" evidence="1">
    <location>
        <position position="158"/>
    </location>
</feature>
<dbReference type="AlphaFoldDB" id="A0A235BWT2"/>
<accession>A0A235BWT2</accession>
<sequence length="158" mass="17518">MCAACFDTTLRCWLSERSDTGWVATAFPFANAGDVSAVYDTAGRLHCGFIVGIGPSTFWAAERVDTSWSAAQVYSGNPGGFYVFSNHCFEFSRDNRAWYLASYYWEITQRIWGSTMALLRCTGADWDTVWRNDHDAFHAVALAAGRDSAGFCRYAGPS</sequence>
<organism evidence="1 2">
    <name type="scientific">candidate division WOR-3 bacterium JGI_Cruoil_03_51_56</name>
    <dbReference type="NCBI Taxonomy" id="1973747"/>
    <lineage>
        <taxon>Bacteria</taxon>
        <taxon>Bacteria division WOR-3</taxon>
    </lineage>
</organism>
<dbReference type="EMBL" id="NOZP01000061">
    <property type="protein sequence ID" value="OYD16247.1"/>
    <property type="molecule type" value="Genomic_DNA"/>
</dbReference>
<reference evidence="1 2" key="1">
    <citation type="submission" date="2017-07" db="EMBL/GenBank/DDBJ databases">
        <title>Recovery of genomes from metagenomes via a dereplication, aggregation, and scoring strategy.</title>
        <authorList>
            <person name="Sieber C.M."/>
            <person name="Probst A.J."/>
            <person name="Sharrar A."/>
            <person name="Thomas B.C."/>
            <person name="Hess M."/>
            <person name="Tringe S.G."/>
            <person name="Banfield J.F."/>
        </authorList>
    </citation>
    <scope>NUCLEOTIDE SEQUENCE [LARGE SCALE GENOMIC DNA]</scope>
    <source>
        <strain evidence="1">JGI_Cruoil_03_51_56</strain>
    </source>
</reference>
<protein>
    <submittedName>
        <fullName evidence="1">Uncharacterized protein</fullName>
    </submittedName>
</protein>
<evidence type="ECO:0000313" key="2">
    <source>
        <dbReference type="Proteomes" id="UP000215559"/>
    </source>
</evidence>
<dbReference type="Proteomes" id="UP000215559">
    <property type="component" value="Unassembled WGS sequence"/>
</dbReference>